<dbReference type="InterPro" id="IPR051797">
    <property type="entry name" value="TrmB-like"/>
</dbReference>
<sequence>MPNEHRTSPHRLSDPLSDSLETLGLDPAQTALYTAVLRLHRATRTELAQAMDGSVEKVGRQLDDLVRLGVVDERSGEYLARHPAAALGRVIAQRLDRLAEESRRIDSALGSIRGLIHDYDAGHDYQNGRFPVELVSGADVLYESVVGMAVQSPPMALLIAIPDERTMTDFAHKFADPWIDAQQRGLLTVQTVVPVSTLALPGVRDQLTRLVETGGQARTLDRVPSWFMTAGAETAGLPALWGGNLPDHAYNFYLVRTPIVTGVLRTLFHELWGRAVPLPWGRKGDGMVRVLRLAAQGMCDDSIARQLGVSVRTVRTRFAEAMAELGAQSRFHAGVEAARRGWLG</sequence>
<dbReference type="GO" id="GO:0006355">
    <property type="term" value="P:regulation of DNA-templated transcription"/>
    <property type="evidence" value="ECO:0007669"/>
    <property type="project" value="InterPro"/>
</dbReference>
<dbReference type="PANTHER" id="PTHR34293">
    <property type="entry name" value="HTH-TYPE TRANSCRIPTIONAL REGULATOR TRMBL2"/>
    <property type="match status" value="1"/>
</dbReference>
<reference evidence="2 3" key="1">
    <citation type="submission" date="2016-10" db="EMBL/GenBank/DDBJ databases">
        <authorList>
            <person name="de Groot N.N."/>
        </authorList>
    </citation>
    <scope>NUCLEOTIDE SEQUENCE [LARGE SCALE GENOMIC DNA]</scope>
    <source>
        <strain evidence="2 3">DSM 43357</strain>
    </source>
</reference>
<name>A0A1H7VL04_9ACTN</name>
<dbReference type="SMART" id="SM00421">
    <property type="entry name" value="HTH_LUXR"/>
    <property type="match status" value="1"/>
</dbReference>
<dbReference type="PANTHER" id="PTHR34293:SF1">
    <property type="entry name" value="HTH-TYPE TRANSCRIPTIONAL REGULATOR TRMBL2"/>
    <property type="match status" value="1"/>
</dbReference>
<accession>A0A1H7VL04</accession>
<dbReference type="STRING" id="46177.SAMN05660976_04186"/>
<evidence type="ECO:0000313" key="3">
    <source>
        <dbReference type="Proteomes" id="UP000198953"/>
    </source>
</evidence>
<dbReference type="GO" id="GO:0003677">
    <property type="term" value="F:DNA binding"/>
    <property type="evidence" value="ECO:0007669"/>
    <property type="project" value="InterPro"/>
</dbReference>
<evidence type="ECO:0000313" key="2">
    <source>
        <dbReference type="EMBL" id="SEM09487.1"/>
    </source>
</evidence>
<dbReference type="SUPFAM" id="SSF46785">
    <property type="entry name" value="Winged helix' DNA-binding domain"/>
    <property type="match status" value="1"/>
</dbReference>
<dbReference type="InterPro" id="IPR036390">
    <property type="entry name" value="WH_DNA-bd_sf"/>
</dbReference>
<dbReference type="SUPFAM" id="SSF46894">
    <property type="entry name" value="C-terminal effector domain of the bipartite response regulators"/>
    <property type="match status" value="1"/>
</dbReference>
<dbReference type="Pfam" id="PF00196">
    <property type="entry name" value="GerE"/>
    <property type="match status" value="1"/>
</dbReference>
<dbReference type="InterPro" id="IPR000792">
    <property type="entry name" value="Tscrpt_reg_LuxR_C"/>
</dbReference>
<keyword evidence="3" id="KW-1185">Reference proteome</keyword>
<proteinExistence type="predicted"/>
<dbReference type="InterPro" id="IPR036388">
    <property type="entry name" value="WH-like_DNA-bd_sf"/>
</dbReference>
<protein>
    <submittedName>
        <fullName evidence="2">Regulatory protein, luxR family</fullName>
    </submittedName>
</protein>
<dbReference type="EMBL" id="FOBF01000009">
    <property type="protein sequence ID" value="SEM09487.1"/>
    <property type="molecule type" value="Genomic_DNA"/>
</dbReference>
<dbReference type="Proteomes" id="UP000198953">
    <property type="component" value="Unassembled WGS sequence"/>
</dbReference>
<dbReference type="OrthoDB" id="5932488at2"/>
<dbReference type="AlphaFoldDB" id="A0A1H7VL04"/>
<feature type="domain" description="HTH luxR-type" evidence="1">
    <location>
        <begin position="288"/>
        <end position="337"/>
    </location>
</feature>
<gene>
    <name evidence="2" type="ORF">SAMN05660976_04186</name>
</gene>
<dbReference type="InterPro" id="IPR016032">
    <property type="entry name" value="Sig_transdc_resp-reg_C-effctor"/>
</dbReference>
<dbReference type="CDD" id="cd06170">
    <property type="entry name" value="LuxR_C_like"/>
    <property type="match status" value="1"/>
</dbReference>
<organism evidence="2 3">
    <name type="scientific">Nonomuraea pusilla</name>
    <dbReference type="NCBI Taxonomy" id="46177"/>
    <lineage>
        <taxon>Bacteria</taxon>
        <taxon>Bacillati</taxon>
        <taxon>Actinomycetota</taxon>
        <taxon>Actinomycetes</taxon>
        <taxon>Streptosporangiales</taxon>
        <taxon>Streptosporangiaceae</taxon>
        <taxon>Nonomuraea</taxon>
    </lineage>
</organism>
<dbReference type="RefSeq" id="WP_055506437.1">
    <property type="nucleotide sequence ID" value="NZ_BBZG01000004.1"/>
</dbReference>
<evidence type="ECO:0000259" key="1">
    <source>
        <dbReference type="SMART" id="SM00421"/>
    </source>
</evidence>
<dbReference type="Gene3D" id="1.10.10.10">
    <property type="entry name" value="Winged helix-like DNA-binding domain superfamily/Winged helix DNA-binding domain"/>
    <property type="match status" value="2"/>
</dbReference>